<dbReference type="EMBL" id="JAUCQJ010000003">
    <property type="protein sequence ID" value="MDQ8749257.1"/>
    <property type="molecule type" value="Genomic_DNA"/>
</dbReference>
<accession>A0ABD5B769</accession>
<comment type="caution">
    <text evidence="2">The sequence shown here is derived from an EMBL/GenBank/DDBJ whole genome shotgun (WGS) entry which is preliminary data.</text>
</comment>
<feature type="signal peptide" evidence="1">
    <location>
        <begin position="1"/>
        <end position="19"/>
    </location>
</feature>
<name>A0ABD5B769_ELIMR</name>
<organism evidence="2 3">
    <name type="scientific">Elizabethkingia miricola</name>
    <name type="common">Chryseobacterium miricola</name>
    <dbReference type="NCBI Taxonomy" id="172045"/>
    <lineage>
        <taxon>Bacteria</taxon>
        <taxon>Pseudomonadati</taxon>
        <taxon>Bacteroidota</taxon>
        <taxon>Flavobacteriia</taxon>
        <taxon>Flavobacteriales</taxon>
        <taxon>Weeksellaceae</taxon>
        <taxon>Elizabethkingia</taxon>
    </lineage>
</organism>
<feature type="chain" id="PRO_5044867079" evidence="1">
    <location>
        <begin position="20"/>
        <end position="286"/>
    </location>
</feature>
<evidence type="ECO:0000313" key="3">
    <source>
        <dbReference type="Proteomes" id="UP001239265"/>
    </source>
</evidence>
<sequence length="286" mass="33949">MKTYILIFFILFFSGFSKAQVPPENRYDKLFLLEDLIDNYDVKTYTMNTMNLYGINKDITIYNCIMSKNGLILFSVLPNLWGGENWLKVDYEKIKHKIVPNKNVYSSLAENLVNKSKASNYGILKKIGEDYYVPNYCITELFGVKSYKFPFIVDKQTINLLDTKVSIKEMEKYWYEVNPKYAFPLDIRKRGGLTDSATDRYYLSKEYQIKNDTAYQFWTYAPWNVWDDYNKQRGIDRFVYIPEKGIIGGSYDFYFEFNLAGKDKIPYDRFWNNIINEKVMIAEELK</sequence>
<dbReference type="RefSeq" id="WP_260135002.1">
    <property type="nucleotide sequence ID" value="NZ_JAUCQJ010000003.1"/>
</dbReference>
<dbReference type="AlphaFoldDB" id="A0ABD5B769"/>
<proteinExistence type="predicted"/>
<evidence type="ECO:0000256" key="1">
    <source>
        <dbReference type="SAM" id="SignalP"/>
    </source>
</evidence>
<keyword evidence="1" id="KW-0732">Signal</keyword>
<dbReference type="Proteomes" id="UP001239265">
    <property type="component" value="Unassembled WGS sequence"/>
</dbReference>
<evidence type="ECO:0000313" key="2">
    <source>
        <dbReference type="EMBL" id="MDQ8749257.1"/>
    </source>
</evidence>
<gene>
    <name evidence="2" type="ORF">QT385_11455</name>
</gene>
<reference evidence="2 3" key="1">
    <citation type="submission" date="2023-06" db="EMBL/GenBank/DDBJ databases">
        <title>Nosocomial Elizabethkingia miricola genome.</title>
        <authorList>
            <person name="Morgado S."/>
            <person name="Fonseca E."/>
            <person name="Freitas F."/>
            <person name="Vicente A.C."/>
        </authorList>
    </citation>
    <scope>NUCLEOTIDE SEQUENCE [LARGE SCALE GENOMIC DNA]</scope>
    <source>
        <strain evidence="2 3">EM15</strain>
    </source>
</reference>
<protein>
    <submittedName>
        <fullName evidence="2">Uncharacterized protein</fullName>
    </submittedName>
</protein>